<sequence length="102" mass="11737">MRSTFVSYDDSFEKLTSAMSNLLVDSSLKPCGGNVLMDRSKIIYLPSESIAFVIPDFQYLCEAFLCRRSFIKEEFCFASIYLLGPNRCQPATSYAIWFCWKI</sequence>
<organism evidence="1 2">
    <name type="scientific">Albugo candida</name>
    <dbReference type="NCBI Taxonomy" id="65357"/>
    <lineage>
        <taxon>Eukaryota</taxon>
        <taxon>Sar</taxon>
        <taxon>Stramenopiles</taxon>
        <taxon>Oomycota</taxon>
        <taxon>Peronosporomycetes</taxon>
        <taxon>Albuginales</taxon>
        <taxon>Albuginaceae</taxon>
        <taxon>Albugo</taxon>
    </lineage>
</organism>
<comment type="caution">
    <text evidence="1">The sequence shown here is derived from an EMBL/GenBank/DDBJ whole genome shotgun (WGS) entry which is preliminary data.</text>
</comment>
<dbReference type="Proteomes" id="UP000053237">
    <property type="component" value="Unassembled WGS sequence"/>
</dbReference>
<dbReference type="EMBL" id="CAIX01000571">
    <property type="protein sequence ID" value="CCI11157.1"/>
    <property type="molecule type" value="Genomic_DNA"/>
</dbReference>
<gene>
    <name evidence="1" type="ORF">BN9_124650</name>
</gene>
<dbReference type="InParanoid" id="A0A024FW70"/>
<evidence type="ECO:0000313" key="1">
    <source>
        <dbReference type="EMBL" id="CCI11157.1"/>
    </source>
</evidence>
<keyword evidence="2" id="KW-1185">Reference proteome</keyword>
<reference evidence="1 2" key="1">
    <citation type="submission" date="2012-05" db="EMBL/GenBank/DDBJ databases">
        <title>Recombination and specialization in a pathogen metapopulation.</title>
        <authorList>
            <person name="Gardiner A."/>
            <person name="Kemen E."/>
            <person name="Schultz-Larsen T."/>
            <person name="MacLean D."/>
            <person name="Van Oosterhout C."/>
            <person name="Jones J.D.G."/>
        </authorList>
    </citation>
    <scope>NUCLEOTIDE SEQUENCE [LARGE SCALE GENOMIC DNA]</scope>
    <source>
        <strain evidence="1 2">Ac Nc2</strain>
    </source>
</reference>
<evidence type="ECO:0000313" key="2">
    <source>
        <dbReference type="Proteomes" id="UP000053237"/>
    </source>
</evidence>
<accession>A0A024FW70</accession>
<proteinExistence type="predicted"/>
<dbReference type="AlphaFoldDB" id="A0A024FW70"/>
<name>A0A024FW70_9STRA</name>
<protein>
    <submittedName>
        <fullName evidence="1">Uncharacterized protein</fullName>
    </submittedName>
</protein>